<keyword evidence="3" id="KW-1185">Reference proteome</keyword>
<evidence type="ECO:0000256" key="1">
    <source>
        <dbReference type="SAM" id="MobiDB-lite"/>
    </source>
</evidence>
<proteinExistence type="predicted"/>
<name>A0A366H4N7_9BACT</name>
<accession>A0A366H4N7</accession>
<dbReference type="AlphaFoldDB" id="A0A366H4N7"/>
<feature type="region of interest" description="Disordered" evidence="1">
    <location>
        <begin position="79"/>
        <end position="100"/>
    </location>
</feature>
<gene>
    <name evidence="2" type="ORF">DES53_11520</name>
</gene>
<evidence type="ECO:0000313" key="2">
    <source>
        <dbReference type="EMBL" id="RBP36879.1"/>
    </source>
</evidence>
<comment type="caution">
    <text evidence="2">The sequence shown here is derived from an EMBL/GenBank/DDBJ whole genome shotgun (WGS) entry which is preliminary data.</text>
</comment>
<dbReference type="EMBL" id="QNRR01000015">
    <property type="protein sequence ID" value="RBP36879.1"/>
    <property type="molecule type" value="Genomic_DNA"/>
</dbReference>
<evidence type="ECO:0000313" key="3">
    <source>
        <dbReference type="Proteomes" id="UP000253426"/>
    </source>
</evidence>
<organism evidence="2 3">
    <name type="scientific">Roseimicrobium gellanilyticum</name>
    <dbReference type="NCBI Taxonomy" id="748857"/>
    <lineage>
        <taxon>Bacteria</taxon>
        <taxon>Pseudomonadati</taxon>
        <taxon>Verrucomicrobiota</taxon>
        <taxon>Verrucomicrobiia</taxon>
        <taxon>Verrucomicrobiales</taxon>
        <taxon>Verrucomicrobiaceae</taxon>
        <taxon>Roseimicrobium</taxon>
    </lineage>
</organism>
<protein>
    <submittedName>
        <fullName evidence="2">Uncharacterized protein</fullName>
    </submittedName>
</protein>
<reference evidence="2 3" key="1">
    <citation type="submission" date="2018-06" db="EMBL/GenBank/DDBJ databases">
        <title>Genomic Encyclopedia of Type Strains, Phase IV (KMG-IV): sequencing the most valuable type-strain genomes for metagenomic binning, comparative biology and taxonomic classification.</title>
        <authorList>
            <person name="Goeker M."/>
        </authorList>
    </citation>
    <scope>NUCLEOTIDE SEQUENCE [LARGE SCALE GENOMIC DNA]</scope>
    <source>
        <strain evidence="2 3">DSM 25532</strain>
    </source>
</reference>
<dbReference type="Proteomes" id="UP000253426">
    <property type="component" value="Unassembled WGS sequence"/>
</dbReference>
<sequence length="100" mass="11877">MRRLNVVKPLYEMPVEPPEDLAHARWRVRFFRHLVEEHRGHPYPETRDEHWASEDASYRDHLARAETALSDLEAAASIHRPLERNTLDSPSPDWAERRVM</sequence>